<dbReference type="RefSeq" id="WP_144698256.1">
    <property type="nucleotide sequence ID" value="NZ_VNJJ01000001.1"/>
</dbReference>
<dbReference type="InterPro" id="IPR014231">
    <property type="entry name" value="Spore_YpjB"/>
</dbReference>
<reference evidence="2 3" key="1">
    <citation type="submission" date="2019-07" db="EMBL/GenBank/DDBJ databases">
        <authorList>
            <person name="Kim J."/>
        </authorList>
    </citation>
    <scope>NUCLEOTIDE SEQUENCE [LARGE SCALE GENOMIC DNA]</scope>
    <source>
        <strain evidence="2 3">G13</strain>
    </source>
</reference>
<proteinExistence type="predicted"/>
<dbReference type="OrthoDB" id="2464294at2"/>
<gene>
    <name evidence="2" type="ORF">FPZ45_03200</name>
</gene>
<dbReference type="AlphaFoldDB" id="A0A559JXP9"/>
<name>A0A559JXP9_9BACL</name>
<keyword evidence="1" id="KW-0812">Transmembrane</keyword>
<sequence length="330" mass="36445">MLSFMTSPWRMRKLRIAGAALIAVLGLIVIAPSTGRGLAFAEASATGPEKLAPAAGRPYQLAYDRFLSTAEALYEDVNAGLMRSASQRLTDIEEQFRNLSMKEIATAEGIHALAQTITELKRTSAAVKRDITKWKSGAAALRLAADALAHPDKPIWHRYRTVLQEDLAKIGQALPKQTSVSGPAPRTAVAAFDQLSSHYSVIRTAALLRNEPWIIERSDSVLRYASRIYRAESPKGELLQSTVEPLKEAINGLFPSNKEASTAVVPPVGVVPPSWGWSAMMGSFIVTILTWVGWRRYKYEEYSGKSDSYGKPDESKDAARQWLNKWTRKK</sequence>
<dbReference type="Pfam" id="PF09577">
    <property type="entry name" value="Spore_YpjB"/>
    <property type="match status" value="1"/>
</dbReference>
<accession>A0A559JXP9</accession>
<protein>
    <recommendedName>
        <fullName evidence="4">Sporulation protein YpjB</fullName>
    </recommendedName>
</protein>
<evidence type="ECO:0000313" key="2">
    <source>
        <dbReference type="EMBL" id="TVY04590.1"/>
    </source>
</evidence>
<evidence type="ECO:0000313" key="3">
    <source>
        <dbReference type="Proteomes" id="UP000316330"/>
    </source>
</evidence>
<dbReference type="Proteomes" id="UP000316330">
    <property type="component" value="Unassembled WGS sequence"/>
</dbReference>
<keyword evidence="1" id="KW-0472">Membrane</keyword>
<comment type="caution">
    <text evidence="2">The sequence shown here is derived from an EMBL/GenBank/DDBJ whole genome shotgun (WGS) entry which is preliminary data.</text>
</comment>
<evidence type="ECO:0000256" key="1">
    <source>
        <dbReference type="SAM" id="Phobius"/>
    </source>
</evidence>
<keyword evidence="3" id="KW-1185">Reference proteome</keyword>
<dbReference type="EMBL" id="VNJJ01000001">
    <property type="protein sequence ID" value="TVY04590.1"/>
    <property type="molecule type" value="Genomic_DNA"/>
</dbReference>
<keyword evidence="1" id="KW-1133">Transmembrane helix</keyword>
<organism evidence="2 3">
    <name type="scientific">Cohnella terricola</name>
    <dbReference type="NCBI Taxonomy" id="1289167"/>
    <lineage>
        <taxon>Bacteria</taxon>
        <taxon>Bacillati</taxon>
        <taxon>Bacillota</taxon>
        <taxon>Bacilli</taxon>
        <taxon>Bacillales</taxon>
        <taxon>Paenibacillaceae</taxon>
        <taxon>Cohnella</taxon>
    </lineage>
</organism>
<evidence type="ECO:0008006" key="4">
    <source>
        <dbReference type="Google" id="ProtNLM"/>
    </source>
</evidence>
<feature type="transmembrane region" description="Helical" evidence="1">
    <location>
        <begin position="275"/>
        <end position="294"/>
    </location>
</feature>